<dbReference type="Pfam" id="PF11915">
    <property type="entry name" value="DUF3433"/>
    <property type="match status" value="1"/>
</dbReference>
<evidence type="ECO:0000256" key="1">
    <source>
        <dbReference type="SAM" id="Phobius"/>
    </source>
</evidence>
<dbReference type="AlphaFoldDB" id="A0AA40EQW2"/>
<feature type="transmembrane region" description="Helical" evidence="1">
    <location>
        <begin position="114"/>
        <end position="138"/>
    </location>
</feature>
<name>A0AA40EQW2_9PEZI</name>
<sequence length="584" mass="63531">MLLTSGAAFSLLFLLWLSRTNSGFIAMGEPPSFLASNPDVLRAIWENGLLYTTFPTFLMAVYGSMWEGIVEAVAARQPFVELVRGARSEKTVLLDYKAENKVKAVYTALRLGHFLLAACMAASLLLSFGVVPMTAFLFTTQKSSLESRVAIAFTSELNHSLIISNFPYGPSIRTSLDWSAASLLMKAPPLPWTSGNVSYVKFNLLPSKTAVAADGVLLVNSTAYFARANCVALAEGADFTAKLLVQPVDGLDSVVVTVTGSDRGCDITGEDLLFDLHVPKLDHFKPISATTSTRFPCLDDGLSSRIIFLAGRYTGDRVSNHRVSNLTVVSCKPAYWAVPGRLNTTVLTDAPPRILGFAGDWPRATQIPGAEHAFFEAALLDPVYMEPGMKIRITNDFSRFVFDIASTTQPEFPLQPDLMANATAGMLERCYAGLAATVLSQPLEGPATTTAVAVTQQTRLVVVEPVAYFVLGCLTVVAFLAVAVWLVAAAQASALFEEPVGVLSVAGLAQRSAHLTADITELQAERRFAGRLRERALRFPRFMRANWKYSEEERHIFDTNRAADTRLTAPDRSMSYAGRYGTFS</sequence>
<dbReference type="EMBL" id="JAUKUD010000005">
    <property type="protein sequence ID" value="KAK0743845.1"/>
    <property type="molecule type" value="Genomic_DNA"/>
</dbReference>
<evidence type="ECO:0000313" key="4">
    <source>
        <dbReference type="Proteomes" id="UP001172155"/>
    </source>
</evidence>
<keyword evidence="2" id="KW-0732">Signal</keyword>
<comment type="caution">
    <text evidence="3">The sequence shown here is derived from an EMBL/GenBank/DDBJ whole genome shotgun (WGS) entry which is preliminary data.</text>
</comment>
<feature type="chain" id="PRO_5041245683" description="Transmembrane protein" evidence="2">
    <location>
        <begin position="23"/>
        <end position="584"/>
    </location>
</feature>
<dbReference type="PANTHER" id="PTHR37544">
    <property type="entry name" value="SPRAY-RELATED"/>
    <property type="match status" value="1"/>
</dbReference>
<organism evidence="3 4">
    <name type="scientific">Schizothecium vesticola</name>
    <dbReference type="NCBI Taxonomy" id="314040"/>
    <lineage>
        <taxon>Eukaryota</taxon>
        <taxon>Fungi</taxon>
        <taxon>Dikarya</taxon>
        <taxon>Ascomycota</taxon>
        <taxon>Pezizomycotina</taxon>
        <taxon>Sordariomycetes</taxon>
        <taxon>Sordariomycetidae</taxon>
        <taxon>Sordariales</taxon>
        <taxon>Schizotheciaceae</taxon>
        <taxon>Schizothecium</taxon>
    </lineage>
</organism>
<keyword evidence="1" id="KW-1133">Transmembrane helix</keyword>
<proteinExistence type="predicted"/>
<gene>
    <name evidence="3" type="ORF">B0T18DRAFT_431044</name>
</gene>
<dbReference type="Proteomes" id="UP001172155">
    <property type="component" value="Unassembled WGS sequence"/>
</dbReference>
<evidence type="ECO:0008006" key="5">
    <source>
        <dbReference type="Google" id="ProtNLM"/>
    </source>
</evidence>
<reference evidence="3" key="1">
    <citation type="submission" date="2023-06" db="EMBL/GenBank/DDBJ databases">
        <title>Genome-scale phylogeny and comparative genomics of the fungal order Sordariales.</title>
        <authorList>
            <consortium name="Lawrence Berkeley National Laboratory"/>
            <person name="Hensen N."/>
            <person name="Bonometti L."/>
            <person name="Westerberg I."/>
            <person name="Brannstrom I.O."/>
            <person name="Guillou S."/>
            <person name="Cros-Aarteil S."/>
            <person name="Calhoun S."/>
            <person name="Haridas S."/>
            <person name="Kuo A."/>
            <person name="Mondo S."/>
            <person name="Pangilinan J."/>
            <person name="Riley R."/>
            <person name="LaButti K."/>
            <person name="Andreopoulos B."/>
            <person name="Lipzen A."/>
            <person name="Chen C."/>
            <person name="Yanf M."/>
            <person name="Daum C."/>
            <person name="Ng V."/>
            <person name="Clum A."/>
            <person name="Steindorff A."/>
            <person name="Ohm R."/>
            <person name="Martin F."/>
            <person name="Silar P."/>
            <person name="Natvig D."/>
            <person name="Lalanne C."/>
            <person name="Gautier V."/>
            <person name="Ament-velasquez S.L."/>
            <person name="Kruys A."/>
            <person name="Hutchinson M.I."/>
            <person name="Powell A.J."/>
            <person name="Barry K."/>
            <person name="Miller A.N."/>
            <person name="Grigoriev I.V."/>
            <person name="Debuchy R."/>
            <person name="Gladieux P."/>
            <person name="Thoren M.H."/>
            <person name="Johannesson H."/>
        </authorList>
    </citation>
    <scope>NUCLEOTIDE SEQUENCE</scope>
    <source>
        <strain evidence="3">SMH3187-1</strain>
    </source>
</reference>
<keyword evidence="1" id="KW-0472">Membrane</keyword>
<feature type="signal peptide" evidence="2">
    <location>
        <begin position="1"/>
        <end position="22"/>
    </location>
</feature>
<feature type="transmembrane region" description="Helical" evidence="1">
    <location>
        <begin position="466"/>
        <end position="488"/>
    </location>
</feature>
<dbReference type="PANTHER" id="PTHR37544:SF3">
    <property type="entry name" value="SPRAY"/>
    <property type="match status" value="1"/>
</dbReference>
<protein>
    <recommendedName>
        <fullName evidence="5">Transmembrane protein</fullName>
    </recommendedName>
</protein>
<dbReference type="InterPro" id="IPR021840">
    <property type="entry name" value="DUF3433"/>
</dbReference>
<keyword evidence="4" id="KW-1185">Reference proteome</keyword>
<keyword evidence="1" id="KW-0812">Transmembrane</keyword>
<accession>A0AA40EQW2</accession>
<evidence type="ECO:0000313" key="3">
    <source>
        <dbReference type="EMBL" id="KAK0743845.1"/>
    </source>
</evidence>
<evidence type="ECO:0000256" key="2">
    <source>
        <dbReference type="SAM" id="SignalP"/>
    </source>
</evidence>